<sequence>MDDVNDSAMLRARLEARHQESYRRVEVITGERRRRDWLPEEKDQILSECAEPGVNISGVARRYGVNRGLLNKWRKAAGLPVGRRGGRGLDVPVFVPVTISGEAVEAQSAGNRSDVAAGRIEIELGGARMVMTGDIAPELAQAVVAALRGKR</sequence>
<dbReference type="AlphaFoldDB" id="A0A179BWW7"/>
<organism evidence="1">
    <name type="scientific">Rhizobium leguminosarum</name>
    <dbReference type="NCBI Taxonomy" id="384"/>
    <lineage>
        <taxon>Bacteria</taxon>
        <taxon>Pseudomonadati</taxon>
        <taxon>Pseudomonadota</taxon>
        <taxon>Alphaproteobacteria</taxon>
        <taxon>Hyphomicrobiales</taxon>
        <taxon>Rhizobiaceae</taxon>
        <taxon>Rhizobium/Agrobacterium group</taxon>
        <taxon>Rhizobium</taxon>
    </lineage>
</organism>
<comment type="caution">
    <text evidence="1">The sequence shown here is derived from an EMBL/GenBank/DDBJ whole genome shotgun (WGS) entry which is preliminary data.</text>
</comment>
<evidence type="ECO:0000313" key="1">
    <source>
        <dbReference type="EMBL" id="OAP96126.1"/>
    </source>
</evidence>
<dbReference type="GO" id="GO:0004803">
    <property type="term" value="F:transposase activity"/>
    <property type="evidence" value="ECO:0007669"/>
    <property type="project" value="InterPro"/>
</dbReference>
<dbReference type="EMBL" id="LWBS01000067">
    <property type="protein sequence ID" value="OAP96126.1"/>
    <property type="molecule type" value="Genomic_DNA"/>
</dbReference>
<dbReference type="RefSeq" id="WP_064246077.1">
    <property type="nucleotide sequence ID" value="NZ_JAPMMB010000027.1"/>
</dbReference>
<protein>
    <submittedName>
        <fullName evidence="1">Uncharacterized protein</fullName>
    </submittedName>
</protein>
<proteinExistence type="predicted"/>
<reference evidence="1" key="1">
    <citation type="submission" date="2016-04" db="EMBL/GenBank/DDBJ databases">
        <title>Fast-growing isolate from the root nodules of Vavilovia formosa.</title>
        <authorList>
            <person name="Kimeklis A."/>
            <person name="Safronova V."/>
            <person name="Belimov A."/>
            <person name="Andronov E."/>
        </authorList>
    </citation>
    <scope>NUCLEOTIDE SEQUENCE [LARGE SCALE GENOMIC DNA]</scope>
    <source>
        <strain evidence="1">Vaf-46</strain>
    </source>
</reference>
<accession>A0A179BWW7</accession>
<dbReference type="GO" id="GO:0043565">
    <property type="term" value="F:sequence-specific DNA binding"/>
    <property type="evidence" value="ECO:0007669"/>
    <property type="project" value="InterPro"/>
</dbReference>
<dbReference type="PANTHER" id="PTHR37936:SF3">
    <property type="entry name" value="TRANSPOSASE INSC FOR INSERTION ELEMENT IS2A-RELATED"/>
    <property type="match status" value="1"/>
</dbReference>
<dbReference type="SUPFAM" id="SSF48295">
    <property type="entry name" value="TrpR-like"/>
    <property type="match status" value="1"/>
</dbReference>
<dbReference type="NCBIfam" id="NF047595">
    <property type="entry name" value="IS66_ISRel24_TnpA"/>
    <property type="match status" value="1"/>
</dbReference>
<gene>
    <name evidence="1" type="ORF">A4U53_38580</name>
</gene>
<dbReference type="Pfam" id="PF01527">
    <property type="entry name" value="HTH_Tnp_1"/>
    <property type="match status" value="1"/>
</dbReference>
<dbReference type="PANTHER" id="PTHR37936">
    <property type="entry name" value="TRANSPOSASE INSC FOR INSERTION ELEMENT IS2A-RELATED"/>
    <property type="match status" value="1"/>
</dbReference>
<dbReference type="InterPro" id="IPR002514">
    <property type="entry name" value="Transposase_8"/>
</dbReference>
<name>A0A179BWW7_RHILE</name>
<dbReference type="InterPro" id="IPR010921">
    <property type="entry name" value="Trp_repressor/repl_initiator"/>
</dbReference>
<dbReference type="GO" id="GO:0006313">
    <property type="term" value="P:DNA transposition"/>
    <property type="evidence" value="ECO:0007669"/>
    <property type="project" value="InterPro"/>
</dbReference>